<dbReference type="RefSeq" id="WP_040289085.1">
    <property type="nucleotide sequence ID" value="NZ_BSRA01000017.1"/>
</dbReference>
<feature type="transmembrane region" description="Helical" evidence="6">
    <location>
        <begin position="17"/>
        <end position="39"/>
    </location>
</feature>
<dbReference type="InterPro" id="IPR007267">
    <property type="entry name" value="GtrA_DPMS_TM"/>
</dbReference>
<evidence type="ECO:0000313" key="10">
    <source>
        <dbReference type="Proteomes" id="UP000182589"/>
    </source>
</evidence>
<dbReference type="STRING" id="89784.SAMN04489725_11351"/>
<dbReference type="GO" id="GO:0005886">
    <property type="term" value="C:plasma membrane"/>
    <property type="evidence" value="ECO:0007669"/>
    <property type="project" value="TreeGrafter"/>
</dbReference>
<dbReference type="InterPro" id="IPR051401">
    <property type="entry name" value="GtrA_CellWall_Glycosyl"/>
</dbReference>
<feature type="transmembrane region" description="Helical" evidence="6">
    <location>
        <begin position="45"/>
        <end position="64"/>
    </location>
</feature>
<feature type="transmembrane region" description="Helical" evidence="6">
    <location>
        <begin position="124"/>
        <end position="143"/>
    </location>
</feature>
<accession>A0A1H2W3E6</accession>
<gene>
    <name evidence="8" type="ORF">Heshes_25060</name>
    <name evidence="9" type="ORF">SAMN04489725_11351</name>
</gene>
<keyword evidence="4 6" id="KW-1133">Transmembrane helix</keyword>
<evidence type="ECO:0000313" key="9">
    <source>
        <dbReference type="EMBL" id="SDW75051.1"/>
    </source>
</evidence>
<evidence type="ECO:0000256" key="3">
    <source>
        <dbReference type="ARBA" id="ARBA00022692"/>
    </source>
</evidence>
<reference evidence="9" key="1">
    <citation type="submission" date="2016-10" db="EMBL/GenBank/DDBJ databases">
        <authorList>
            <person name="de Groot N.N."/>
        </authorList>
    </citation>
    <scope>NUCLEOTIDE SEQUENCE [LARGE SCALE GENOMIC DNA]</scope>
    <source>
        <strain evidence="9">DSM 12489</strain>
    </source>
</reference>
<feature type="transmembrane region" description="Helical" evidence="6">
    <location>
        <begin position="85"/>
        <end position="104"/>
    </location>
</feature>
<reference evidence="10" key="2">
    <citation type="submission" date="2016-10" db="EMBL/GenBank/DDBJ databases">
        <authorList>
            <person name="Varghese N."/>
        </authorList>
    </citation>
    <scope>NUCLEOTIDE SEQUENCE [LARGE SCALE GENOMIC DNA]</scope>
    <source>
        <strain evidence="10">DSM 12489</strain>
    </source>
</reference>
<organism evidence="9 10">
    <name type="scientific">Alicyclobacillus hesperidum</name>
    <dbReference type="NCBI Taxonomy" id="89784"/>
    <lineage>
        <taxon>Bacteria</taxon>
        <taxon>Bacillati</taxon>
        <taxon>Bacillota</taxon>
        <taxon>Bacilli</taxon>
        <taxon>Bacillales</taxon>
        <taxon>Alicyclobacillaceae</taxon>
        <taxon>Alicyclobacillus</taxon>
    </lineage>
</organism>
<dbReference type="EMBL" id="FNOJ01000013">
    <property type="protein sequence ID" value="SDW75051.1"/>
    <property type="molecule type" value="Genomic_DNA"/>
</dbReference>
<dbReference type="Proteomes" id="UP001157137">
    <property type="component" value="Unassembled WGS sequence"/>
</dbReference>
<comment type="similarity">
    <text evidence="2">Belongs to the GtrA family.</text>
</comment>
<evidence type="ECO:0000256" key="5">
    <source>
        <dbReference type="ARBA" id="ARBA00023136"/>
    </source>
</evidence>
<protein>
    <submittedName>
        <fullName evidence="9">Putative flippase GtrA (Transmembrane translocase of bactoprenol-linked glucose)</fullName>
    </submittedName>
</protein>
<dbReference type="Proteomes" id="UP000182589">
    <property type="component" value="Unassembled WGS sequence"/>
</dbReference>
<evidence type="ECO:0000256" key="2">
    <source>
        <dbReference type="ARBA" id="ARBA00009399"/>
    </source>
</evidence>
<dbReference type="PANTHER" id="PTHR38459:SF1">
    <property type="entry name" value="PROPHAGE BACTOPRENOL-LINKED GLUCOSE TRANSLOCASE HOMOLOG"/>
    <property type="match status" value="1"/>
</dbReference>
<dbReference type="AlphaFoldDB" id="A0A1H2W3E6"/>
<evidence type="ECO:0000256" key="4">
    <source>
        <dbReference type="ARBA" id="ARBA00022989"/>
    </source>
</evidence>
<evidence type="ECO:0000256" key="6">
    <source>
        <dbReference type="SAM" id="Phobius"/>
    </source>
</evidence>
<reference evidence="8" key="3">
    <citation type="submission" date="2023-02" db="EMBL/GenBank/DDBJ databases">
        <title>Proposal of a novel subspecies: Alicyclobacillus hesperidum subspecies aegle.</title>
        <authorList>
            <person name="Goto K."/>
            <person name="Fujii T."/>
            <person name="Yasui K."/>
            <person name="Mochida K."/>
            <person name="Kato-Tanaka Y."/>
            <person name="Morohoshi S."/>
            <person name="An S.Y."/>
            <person name="Kasai H."/>
            <person name="Yokota A."/>
        </authorList>
    </citation>
    <scope>NUCLEOTIDE SEQUENCE</scope>
    <source>
        <strain evidence="8">DSM 12766</strain>
    </source>
</reference>
<dbReference type="Pfam" id="PF04138">
    <property type="entry name" value="GtrA_DPMS_TM"/>
    <property type="match status" value="1"/>
</dbReference>
<keyword evidence="5 6" id="KW-0472">Membrane</keyword>
<dbReference type="PANTHER" id="PTHR38459">
    <property type="entry name" value="PROPHAGE BACTOPRENOL-LINKED GLUCOSE TRANSLOCASE HOMOLOG"/>
    <property type="match status" value="1"/>
</dbReference>
<keyword evidence="3 6" id="KW-0812">Transmembrane</keyword>
<name>A0A1H2W3E6_9BACL</name>
<evidence type="ECO:0000256" key="1">
    <source>
        <dbReference type="ARBA" id="ARBA00004141"/>
    </source>
</evidence>
<feature type="domain" description="GtrA/DPMS transmembrane" evidence="7">
    <location>
        <begin position="16"/>
        <end position="143"/>
    </location>
</feature>
<keyword evidence="10" id="KW-1185">Reference proteome</keyword>
<evidence type="ECO:0000259" key="7">
    <source>
        <dbReference type="Pfam" id="PF04138"/>
    </source>
</evidence>
<dbReference type="GO" id="GO:0000271">
    <property type="term" value="P:polysaccharide biosynthetic process"/>
    <property type="evidence" value="ECO:0007669"/>
    <property type="project" value="InterPro"/>
</dbReference>
<proteinExistence type="inferred from homology"/>
<dbReference type="EMBL" id="BSRA01000017">
    <property type="protein sequence ID" value="GLV14822.1"/>
    <property type="molecule type" value="Genomic_DNA"/>
</dbReference>
<comment type="subcellular location">
    <subcellularLocation>
        <location evidence="1">Membrane</location>
        <topology evidence="1">Multi-pass membrane protein</topology>
    </subcellularLocation>
</comment>
<evidence type="ECO:0000313" key="8">
    <source>
        <dbReference type="EMBL" id="GLV14822.1"/>
    </source>
</evidence>
<sequence>MHKLRVFRRYVRRYCKFLLVGLMNAAVDLGALNVLLIFFPTRSSWWLTVYNTVGVVAAIVNSYIWNRFWTFADVAKGNFREKLKFILQSILNIGMNDGILVFANDYLVTHRNLPYIVSSNMAKGGAMFISSSLSYFLMHMFVFRRHRPLPVKPTRND</sequence>